<evidence type="ECO:0000256" key="1">
    <source>
        <dbReference type="SAM" id="Coils"/>
    </source>
</evidence>
<proteinExistence type="predicted"/>
<dbReference type="SUPFAM" id="SSF52151">
    <property type="entry name" value="FabD/lysophospholipase-like"/>
    <property type="match status" value="1"/>
</dbReference>
<keyword evidence="3" id="KW-1133">Transmembrane helix</keyword>
<evidence type="ECO:0000256" key="2">
    <source>
        <dbReference type="SAM" id="MobiDB-lite"/>
    </source>
</evidence>
<keyword evidence="1" id="KW-0175">Coiled coil</keyword>
<name>A0A812WCH2_9DINO</name>
<feature type="region of interest" description="Disordered" evidence="2">
    <location>
        <begin position="444"/>
        <end position="469"/>
    </location>
</feature>
<reference evidence="4" key="1">
    <citation type="submission" date="2021-02" db="EMBL/GenBank/DDBJ databases">
        <authorList>
            <person name="Dougan E. K."/>
            <person name="Rhodes N."/>
            <person name="Thang M."/>
            <person name="Chan C."/>
        </authorList>
    </citation>
    <scope>NUCLEOTIDE SEQUENCE</scope>
</reference>
<feature type="coiled-coil region" evidence="1">
    <location>
        <begin position="297"/>
        <end position="338"/>
    </location>
</feature>
<dbReference type="Gene3D" id="3.40.1090.10">
    <property type="entry name" value="Cytosolic phospholipase A2 catalytic domain"/>
    <property type="match status" value="1"/>
</dbReference>
<feature type="compositionally biased region" description="Basic and acidic residues" evidence="2">
    <location>
        <begin position="444"/>
        <end position="461"/>
    </location>
</feature>
<dbReference type="InterPro" id="IPR016035">
    <property type="entry name" value="Acyl_Trfase/lysoPLipase"/>
</dbReference>
<evidence type="ECO:0000313" key="4">
    <source>
        <dbReference type="EMBL" id="CAE7672190.1"/>
    </source>
</evidence>
<keyword evidence="3" id="KW-0812">Transmembrane</keyword>
<dbReference type="Proteomes" id="UP000601435">
    <property type="component" value="Unassembled WGS sequence"/>
</dbReference>
<feature type="transmembrane region" description="Helical" evidence="3">
    <location>
        <begin position="661"/>
        <end position="683"/>
    </location>
</feature>
<keyword evidence="5" id="KW-1185">Reference proteome</keyword>
<keyword evidence="3" id="KW-0472">Membrane</keyword>
<gene>
    <name evidence="4" type="primary">PLP2</name>
    <name evidence="4" type="ORF">SNEC2469_LOCUS19250</name>
</gene>
<accession>A0A812WCH2</accession>
<dbReference type="EMBL" id="CAJNJA010032887">
    <property type="protein sequence ID" value="CAE7672190.1"/>
    <property type="molecule type" value="Genomic_DNA"/>
</dbReference>
<comment type="caution">
    <text evidence="4">The sequence shown here is derived from an EMBL/GenBank/DDBJ whole genome shotgun (WGS) entry which is preliminary data.</text>
</comment>
<protein>
    <submittedName>
        <fullName evidence="4">PLP2 protein</fullName>
    </submittedName>
</protein>
<dbReference type="OrthoDB" id="1658288at2759"/>
<organism evidence="4 5">
    <name type="scientific">Symbiodinium necroappetens</name>
    <dbReference type="NCBI Taxonomy" id="1628268"/>
    <lineage>
        <taxon>Eukaryota</taxon>
        <taxon>Sar</taxon>
        <taxon>Alveolata</taxon>
        <taxon>Dinophyceae</taxon>
        <taxon>Suessiales</taxon>
        <taxon>Symbiodiniaceae</taxon>
        <taxon>Symbiodinium</taxon>
    </lineage>
</organism>
<evidence type="ECO:0000256" key="3">
    <source>
        <dbReference type="SAM" id="Phobius"/>
    </source>
</evidence>
<sequence>MPSRDQAQVVKIQGWRGDVLQQAGLLELARECGQEPVQIVQQVLDSYHQLAAADGSSELIEIFKTVADQLGELEDSAEGNQTLEDLHNVLRWDFSTKVQRLKDKVDGGEVKGPVRRWWQDQCRLAENAEWHPDSEARLVERRLAQKFKDTPDDEKVAFFLSNFKNELFEFMRSRAEAILGAESCDEKAEKEKELESLFEGEDLWYEVLLETATIVARCHAQPSGEARASLFGLDWTEAPVESIKAKRAQLLKSFHTDKTEVLALHVHSRHYEGDNRFNMEERVREDMEKFNAATGCVNEAGRAIEQERALLKDLQSRVQDLERRAKLWEGRAKHHAQQAKQDPSSLHWACKREAAKSAREIWDELRRLLDGSEVEETLQVRRIRVRLSIAEACILEGLPGNVAQLYVIGAKRLWHRTWPLDQHKQREHNALLKTILRVEAHVHEPEASSKGEHPADTEPRGGTKQSGPSDSLALALLPTACRGQRLRSDLQVVKQEDLDSVLQSTKTFDMDAYQLMVPTLEVARCDTTSPMCQTLVTLRRRTVSTAAGVGFSGAVVGVGSMLGCVATAGVGAVLLAVGGGLYYWQQCQSTARGKFLRQVHHMVNESRNVLLIGGAEAFLETLCMPLPNSDELREAAGKRLLNYPHSLEEPLEDFKGSVKFLLHWGVCPVFIGQLLLQVAEIFASRRIRTMKVDGEVQAPMYNRLKMQAEDILRYLEVSVAEGGELFKKAKEMDMEASERECAERALFSGTATFEQNQGSSLEECFAWSSFSEWYLRSELPAAVKSNAAAVGMSVKKATQHFQDGTSRLVSELKGLASLAKLFACPEVSRVELELSQSLWSTVGQVFSYFVSETPIKNEQQVQLEQLLQMTRINMAMLLLLNQDSMQEEDGNVLKAEKILQKVLKSTQASSTSSDLQVRVKAVQDFFEVFTGRRLKAIEDGACPVETFRHEFWKFADGGEGMVRIVGASAMSQAPRSPDEEMKSMAVAFLTSMSCNGTRPCRTEEIRAEAQGLLSWMIRDQSCARDALPALAARYGIGKVVVCKPPAESQTAMGDRAGQNAEMETVFEAGADATGREVCLVDDGQKWSAVQVFKAGDIGDVQLAARALAGDLKDHPSSTAVSSLKRVLEELEKALRQQGREQGDRGLALATELLRIHFSPALPNDFRKAEIMMSCLGILSEEGMHKLITDEILADTQRFLWFPSIFSKIYLTKAHSYLCQGKANLSEKCTDVVAKTPEYVSGSESEKEWLKRLQTGQSLALQHFESPAAYQAEQPAWGERSSMGRRCKSGKALYVYEEVAGRSKPAEPYGILSVNGAGVQSIMPAVILSELELRLRKPLHQIFRLMAGASTGAVIVGGLVTPTAQATTPRYSACDIAQLLVFQHKQIFSMTPTGSHLPREGVEKILGSMTYYDDNPSSPIYLRDTLGNIMVTACRKDGSLSQWVSEEAKAFEKYQYPRNLRLFDVLRPRGGSGGGFNACAVLGKSYEVIRTGAKVTGAWLLFAIVKCSGQELCSRYFCTS</sequence>
<evidence type="ECO:0000313" key="5">
    <source>
        <dbReference type="Proteomes" id="UP000601435"/>
    </source>
</evidence>